<gene>
    <name evidence="1" type="ORF">BU25DRAFT_132606</name>
</gene>
<evidence type="ECO:0000313" key="1">
    <source>
        <dbReference type="EMBL" id="KAF2624705.1"/>
    </source>
</evidence>
<keyword evidence="2" id="KW-1185">Reference proteome</keyword>
<evidence type="ECO:0000313" key="2">
    <source>
        <dbReference type="Proteomes" id="UP000799754"/>
    </source>
</evidence>
<dbReference type="Proteomes" id="UP000799754">
    <property type="component" value="Unassembled WGS sequence"/>
</dbReference>
<accession>A0ACB6RRW3</accession>
<sequence>MASMFRPSLSNMFVAIVTLLFSVLATAQDTGFTQSYCSSQNTGTGDAFFWTYQSNGKCTDHCNSAGTYAFAVIQYTNCWCSNYIPSTTTDISGCQKDCPGFPDEKCGDKDEGLYIYIKLAGQPSGTAGGGSQPSSTDVSSATPVPSSTDSPSSSDAVTSSSNNRPSSTLRTVATSSAAVPSTSVQVITESGAVVTRTVIYQPTQAASQPQPSNTGSSNTGAIVGGVVGGVAAIAVVVGGILFFLWRRKKQQRAEQEHQAGITRNTSTMSKAGLLGGRTVATDPHYPPPIATNFSNAGSRHDNESISPISGSQRRYSQPMMIDSRLNPEAVLMYHPTFGNNSRESLGSIDDSRDYGRQLNVRNPDPH</sequence>
<organism evidence="1 2">
    <name type="scientific">Macroventuria anomochaeta</name>
    <dbReference type="NCBI Taxonomy" id="301207"/>
    <lineage>
        <taxon>Eukaryota</taxon>
        <taxon>Fungi</taxon>
        <taxon>Dikarya</taxon>
        <taxon>Ascomycota</taxon>
        <taxon>Pezizomycotina</taxon>
        <taxon>Dothideomycetes</taxon>
        <taxon>Pleosporomycetidae</taxon>
        <taxon>Pleosporales</taxon>
        <taxon>Pleosporineae</taxon>
        <taxon>Didymellaceae</taxon>
        <taxon>Macroventuria</taxon>
    </lineage>
</organism>
<proteinExistence type="predicted"/>
<protein>
    <submittedName>
        <fullName evidence="1">Uncharacterized protein</fullName>
    </submittedName>
</protein>
<comment type="caution">
    <text evidence="1">The sequence shown here is derived from an EMBL/GenBank/DDBJ whole genome shotgun (WGS) entry which is preliminary data.</text>
</comment>
<reference evidence="1" key="1">
    <citation type="journal article" date="2020" name="Stud. Mycol.">
        <title>101 Dothideomycetes genomes: a test case for predicting lifestyles and emergence of pathogens.</title>
        <authorList>
            <person name="Haridas S."/>
            <person name="Albert R."/>
            <person name="Binder M."/>
            <person name="Bloem J."/>
            <person name="Labutti K."/>
            <person name="Salamov A."/>
            <person name="Andreopoulos B."/>
            <person name="Baker S."/>
            <person name="Barry K."/>
            <person name="Bills G."/>
            <person name="Bluhm B."/>
            <person name="Cannon C."/>
            <person name="Castanera R."/>
            <person name="Culley D."/>
            <person name="Daum C."/>
            <person name="Ezra D."/>
            <person name="Gonzalez J."/>
            <person name="Henrissat B."/>
            <person name="Kuo A."/>
            <person name="Liang C."/>
            <person name="Lipzen A."/>
            <person name="Lutzoni F."/>
            <person name="Magnuson J."/>
            <person name="Mondo S."/>
            <person name="Nolan M."/>
            <person name="Ohm R."/>
            <person name="Pangilinan J."/>
            <person name="Park H.-J."/>
            <person name="Ramirez L."/>
            <person name="Alfaro M."/>
            <person name="Sun H."/>
            <person name="Tritt A."/>
            <person name="Yoshinaga Y."/>
            <person name="Zwiers L.-H."/>
            <person name="Turgeon B."/>
            <person name="Goodwin S."/>
            <person name="Spatafora J."/>
            <person name="Crous P."/>
            <person name="Grigoriev I."/>
        </authorList>
    </citation>
    <scope>NUCLEOTIDE SEQUENCE</scope>
    <source>
        <strain evidence="1">CBS 525.71</strain>
    </source>
</reference>
<dbReference type="EMBL" id="MU006729">
    <property type="protein sequence ID" value="KAF2624705.1"/>
    <property type="molecule type" value="Genomic_DNA"/>
</dbReference>
<name>A0ACB6RRW3_9PLEO</name>